<evidence type="ECO:0000256" key="7">
    <source>
        <dbReference type="ARBA" id="ARBA00023014"/>
    </source>
</evidence>
<dbReference type="FunFam" id="3.30.70.20:FF:000002">
    <property type="entry name" value="NADH-ubiquinone oxidoreductase 75 kDa subunit"/>
    <property type="match status" value="1"/>
</dbReference>
<dbReference type="Gene3D" id="3.10.20.740">
    <property type="match status" value="1"/>
</dbReference>
<dbReference type="InterPro" id="IPR001041">
    <property type="entry name" value="2Fe-2S_ferredoxin-type"/>
</dbReference>
<comment type="cofactor">
    <cofactor evidence="1 11">
        <name>[4Fe-4S] cluster</name>
        <dbReference type="ChEBI" id="CHEBI:49883"/>
    </cofactor>
</comment>
<evidence type="ECO:0000256" key="8">
    <source>
        <dbReference type="ARBA" id="ARBA00023027"/>
    </source>
</evidence>
<dbReference type="InterPro" id="IPR050123">
    <property type="entry name" value="Prok_molybdopt-oxidoreductase"/>
</dbReference>
<dbReference type="InterPro" id="IPR010228">
    <property type="entry name" value="NADH_UbQ_OxRdtase_Gsu"/>
</dbReference>
<dbReference type="GO" id="GO:0048038">
    <property type="term" value="F:quinone binding"/>
    <property type="evidence" value="ECO:0007669"/>
    <property type="project" value="UniProtKB-UniRule"/>
</dbReference>
<dbReference type="SUPFAM" id="SSF53706">
    <property type="entry name" value="Formate dehydrogenase/DMSO reductase, domains 1-3"/>
    <property type="match status" value="1"/>
</dbReference>
<dbReference type="Proteomes" id="UP000253740">
    <property type="component" value="Unassembled WGS sequence"/>
</dbReference>
<organism evidence="15">
    <name type="scientific">Mizugakiibacter sediminis</name>
    <dbReference type="NCBI Taxonomy" id="1475481"/>
    <lineage>
        <taxon>Bacteria</taxon>
        <taxon>Pseudomonadati</taxon>
        <taxon>Pseudomonadota</taxon>
        <taxon>Gammaproteobacteria</taxon>
        <taxon>Lysobacterales</taxon>
        <taxon>Rhodanobacteraceae</taxon>
        <taxon>Mizugakiibacter</taxon>
    </lineage>
</organism>
<dbReference type="PROSITE" id="PS51839">
    <property type="entry name" value="4FE4S_HC3"/>
    <property type="match status" value="1"/>
</dbReference>
<dbReference type="Pfam" id="PF10588">
    <property type="entry name" value="NADH-G_4Fe-4S_3"/>
    <property type="match status" value="1"/>
</dbReference>
<dbReference type="PROSITE" id="PS51669">
    <property type="entry name" value="4FE4S_MOW_BIS_MGD"/>
    <property type="match status" value="1"/>
</dbReference>
<gene>
    <name evidence="15" type="ORF">MBSD_n1888</name>
</gene>
<keyword evidence="5 11" id="KW-1278">Translocase</keyword>
<dbReference type="Pfam" id="PF22151">
    <property type="entry name" value="Fer4_NDSU1"/>
    <property type="match status" value="1"/>
</dbReference>
<evidence type="ECO:0000256" key="1">
    <source>
        <dbReference type="ARBA" id="ARBA00001966"/>
    </source>
</evidence>
<evidence type="ECO:0000256" key="6">
    <source>
        <dbReference type="ARBA" id="ARBA00023004"/>
    </source>
</evidence>
<dbReference type="OrthoDB" id="9810782at2"/>
<evidence type="ECO:0000256" key="4">
    <source>
        <dbReference type="ARBA" id="ARBA00022723"/>
    </source>
</evidence>
<dbReference type="PROSITE" id="PS00643">
    <property type="entry name" value="COMPLEX1_75K_3"/>
    <property type="match status" value="1"/>
</dbReference>
<dbReference type="InterPro" id="IPR019574">
    <property type="entry name" value="NADH_UbQ_OxRdtase_Gsu_4Fe4S-bd"/>
</dbReference>
<dbReference type="InterPro" id="IPR036010">
    <property type="entry name" value="2Fe-2S_ferredoxin-like_sf"/>
</dbReference>
<keyword evidence="8 11" id="KW-0520">NAD</keyword>
<dbReference type="Pfam" id="PF00384">
    <property type="entry name" value="Molybdopterin"/>
    <property type="match status" value="1"/>
</dbReference>
<feature type="domain" description="4Fe-4S Mo/W bis-MGD-type" evidence="13">
    <location>
        <begin position="226"/>
        <end position="283"/>
    </location>
</feature>
<evidence type="ECO:0000256" key="3">
    <source>
        <dbReference type="ARBA" id="ARBA00022485"/>
    </source>
</evidence>
<evidence type="ECO:0000313" key="16">
    <source>
        <dbReference type="Proteomes" id="UP000253740"/>
    </source>
</evidence>
<comment type="similarity">
    <text evidence="2 11">Belongs to the complex I 75 kDa subunit family.</text>
</comment>
<dbReference type="EC" id="7.1.1.-" evidence="11"/>
<evidence type="ECO:0000256" key="10">
    <source>
        <dbReference type="ARBA" id="ARBA00047712"/>
    </source>
</evidence>
<dbReference type="InterPro" id="IPR006963">
    <property type="entry name" value="Mopterin_OxRdtase_4Fe-4S_dom"/>
</dbReference>
<dbReference type="RefSeq" id="WP_062537177.1">
    <property type="nucleotide sequence ID" value="NZ_DF970218.1"/>
</dbReference>
<proteinExistence type="inferred from homology"/>
<evidence type="ECO:0000259" key="12">
    <source>
        <dbReference type="PROSITE" id="PS51085"/>
    </source>
</evidence>
<evidence type="ECO:0000259" key="14">
    <source>
        <dbReference type="PROSITE" id="PS51839"/>
    </source>
</evidence>
<accession>A0A0K8QNX2</accession>
<dbReference type="GO" id="GO:0008137">
    <property type="term" value="F:NADH dehydrogenase (ubiquinone) activity"/>
    <property type="evidence" value="ECO:0007669"/>
    <property type="project" value="UniProtKB-UniRule"/>
</dbReference>
<dbReference type="Pfam" id="PF13510">
    <property type="entry name" value="Fer2_4"/>
    <property type="match status" value="1"/>
</dbReference>
<dbReference type="InterPro" id="IPR006656">
    <property type="entry name" value="Mopterin_OxRdtase"/>
</dbReference>
<dbReference type="Gene3D" id="3.40.50.740">
    <property type="match status" value="2"/>
</dbReference>
<comment type="catalytic activity">
    <reaction evidence="10 11">
        <text>a quinone + NADH + 5 H(+)(in) = a quinol + NAD(+) + 4 H(+)(out)</text>
        <dbReference type="Rhea" id="RHEA:57888"/>
        <dbReference type="ChEBI" id="CHEBI:15378"/>
        <dbReference type="ChEBI" id="CHEBI:24646"/>
        <dbReference type="ChEBI" id="CHEBI:57540"/>
        <dbReference type="ChEBI" id="CHEBI:57945"/>
        <dbReference type="ChEBI" id="CHEBI:132124"/>
    </reaction>
</comment>
<evidence type="ECO:0000313" key="15">
    <source>
        <dbReference type="EMBL" id="GAP66579.1"/>
    </source>
</evidence>
<comment type="cofactor">
    <cofactor evidence="11">
        <name>[2Fe-2S] cluster</name>
        <dbReference type="ChEBI" id="CHEBI:190135"/>
    </cofactor>
    <text evidence="11">Binds 1 [2Fe-2S] cluster per subunit.</text>
</comment>
<dbReference type="AlphaFoldDB" id="A0A0K8QNX2"/>
<name>A0A0K8QNX2_9GAMM</name>
<comment type="function">
    <text evidence="11">NDH-1 shuttles electrons from NADH, via FMN and iron-sulfur (Fe-S) centers, to quinones in the respiratory chain. Couples the redox reaction to proton translocation (for every two electrons transferred, four hydrogen ions are translocated across the cytoplasmic membrane), and thus conserves the redox energy in a proton gradient.</text>
</comment>
<dbReference type="CDD" id="cd00207">
    <property type="entry name" value="fer2"/>
    <property type="match status" value="1"/>
</dbReference>
<dbReference type="SMART" id="SM00929">
    <property type="entry name" value="NADH-G_4Fe-4S_3"/>
    <property type="match status" value="1"/>
</dbReference>
<keyword evidence="16" id="KW-1185">Reference proteome</keyword>
<reference evidence="15" key="1">
    <citation type="submission" date="2015-08" db="EMBL/GenBank/DDBJ databases">
        <title>Complete DNA Sequence of Pseudomonas syringae pv. actinidiae, the Causal Agent of Kiwifruit Canker Disease.</title>
        <authorList>
            <person name="Rikkerink E.H.A."/>
            <person name="Fineran P.C."/>
        </authorList>
    </citation>
    <scope>NUCLEOTIDE SEQUENCE</scope>
    <source>
        <strain evidence="15">SkMP5</strain>
    </source>
</reference>
<dbReference type="PROSITE" id="PS00642">
    <property type="entry name" value="COMPLEX1_75K_2"/>
    <property type="match status" value="1"/>
</dbReference>
<evidence type="ECO:0000256" key="5">
    <source>
        <dbReference type="ARBA" id="ARBA00022967"/>
    </source>
</evidence>
<dbReference type="Pfam" id="PF22117">
    <property type="entry name" value="Fer4_Nqo3"/>
    <property type="match status" value="1"/>
</dbReference>
<evidence type="ECO:0000256" key="2">
    <source>
        <dbReference type="ARBA" id="ARBA00005404"/>
    </source>
</evidence>
<dbReference type="PANTHER" id="PTHR43105">
    <property type="entry name" value="RESPIRATORY NITRATE REDUCTASE"/>
    <property type="match status" value="1"/>
</dbReference>
<dbReference type="PROSITE" id="PS00641">
    <property type="entry name" value="COMPLEX1_75K_1"/>
    <property type="match status" value="1"/>
</dbReference>
<dbReference type="SUPFAM" id="SSF54862">
    <property type="entry name" value="4Fe-4S ferredoxins"/>
    <property type="match status" value="1"/>
</dbReference>
<keyword evidence="6 11" id="KW-0408">Iron</keyword>
<dbReference type="GO" id="GO:0042773">
    <property type="term" value="P:ATP synthesis coupled electron transport"/>
    <property type="evidence" value="ECO:0007669"/>
    <property type="project" value="InterPro"/>
</dbReference>
<keyword evidence="7 11" id="KW-0411">Iron-sulfur</keyword>
<keyword evidence="11" id="KW-0874">Quinone</keyword>
<dbReference type="GO" id="GO:0016020">
    <property type="term" value="C:membrane"/>
    <property type="evidence" value="ECO:0007669"/>
    <property type="project" value="InterPro"/>
</dbReference>
<dbReference type="PROSITE" id="PS51085">
    <property type="entry name" value="2FE2S_FER_2"/>
    <property type="match status" value="1"/>
</dbReference>
<dbReference type="Gene3D" id="3.30.70.20">
    <property type="match status" value="1"/>
</dbReference>
<feature type="domain" description="2Fe-2S ferredoxin-type" evidence="12">
    <location>
        <begin position="12"/>
        <end position="90"/>
    </location>
</feature>
<dbReference type="NCBIfam" id="TIGR01973">
    <property type="entry name" value="NuoG"/>
    <property type="match status" value="1"/>
</dbReference>
<comment type="subunit">
    <text evidence="9">Composed of 13 different subunits. Subunits NuoCD, E, F, and G constitute the peripheral sector of the complex.</text>
</comment>
<dbReference type="EMBL" id="DF970218">
    <property type="protein sequence ID" value="GAP66579.1"/>
    <property type="molecule type" value="Genomic_DNA"/>
</dbReference>
<evidence type="ECO:0000256" key="11">
    <source>
        <dbReference type="RuleBase" id="RU003525"/>
    </source>
</evidence>
<dbReference type="SUPFAM" id="SSF54292">
    <property type="entry name" value="2Fe-2S ferredoxin-like"/>
    <property type="match status" value="1"/>
</dbReference>
<dbReference type="PANTHER" id="PTHR43105:SF13">
    <property type="entry name" value="NADH-UBIQUINONE OXIDOREDUCTASE 75 KDA SUBUNIT, MITOCHONDRIAL"/>
    <property type="match status" value="1"/>
</dbReference>
<keyword evidence="11" id="KW-0001">2Fe-2S</keyword>
<keyword evidence="3 11" id="KW-0004">4Fe-4S</keyword>
<feature type="domain" description="4Fe-4S His(Cys)3-ligated-type" evidence="14">
    <location>
        <begin position="90"/>
        <end position="129"/>
    </location>
</feature>
<dbReference type="InterPro" id="IPR054351">
    <property type="entry name" value="NADH_UbQ_OxRdtase_ferredoxin"/>
</dbReference>
<dbReference type="GO" id="GO:0051539">
    <property type="term" value="F:4 iron, 4 sulfur cluster binding"/>
    <property type="evidence" value="ECO:0007669"/>
    <property type="project" value="UniProtKB-KW"/>
</dbReference>
<dbReference type="GO" id="GO:0051537">
    <property type="term" value="F:2 iron, 2 sulfur cluster binding"/>
    <property type="evidence" value="ECO:0007669"/>
    <property type="project" value="UniProtKB-UniRule"/>
</dbReference>
<sequence length="778" mass="82406">MSAQPTQNAAPDLVNIEVDGKPIQVPKGSMIIEATDKAGIPIPRFCYHRKLPIAASCRQCLVEVEKMPKPTPACATPVMEGMKVFTRSEKALKAQRNVMEFLLINHPLDCPICDQGGECELQDLAMGYGRSVSRFTERKRVVADEDIGPLVATEMTRCIHCTRCVRFVGEIAGTHELGSMDRGDRHVIGTYIGKSIDSELSGNIIDVCPVGALTDKVFRFKARAWEMVARPSGAYHDALGSNLWLHTRRGEVLRVVPRDNEAVNECWLSDRDRYSHQGLGAADRATKPMVRRDGRWLETDWEDALGTVAARLGAFTGADIGALVQPSTSSEEGALIARLMRALGSVHFDHRLRTLDFAGAAGGVAFELPVAQMERVGAALLVGSDLRHEVPLLNHRLRQAWKRGAKVYAVNPARFDFNYELAGQFIAPPQKLVDELLVLAKAAAELGAAPADRALADALAAVQASDAARAAVKALKDASSALVLLGDAGARHPEASWLRAIARYIATATGSALNVLPDGANGVGLARVGVLPGQGGLDAQAMLAQPRRAYLLYGAEPPHDFADGAAAGLALQQAEFVVAFSAYADEALKRIAHVILPIGLTPEIDATLVNVDGTAQAFAAGARLPGDARPGWKVLRALGGLLKAPGFEFVTLAELRAEIAPALARAPQAIAPPLAARRAGAALARLATVPIYRADAVLRRCAALNAHPLARSVAVRLNAADAAARGLADGDRARLADGSTLPVAIDASVPAGAAWIEAAHAETAALPPYGAAIELTKA</sequence>
<dbReference type="GO" id="GO:0016651">
    <property type="term" value="F:oxidoreductase activity, acting on NAD(P)H"/>
    <property type="evidence" value="ECO:0007669"/>
    <property type="project" value="InterPro"/>
</dbReference>
<dbReference type="Gene3D" id="3.40.228.10">
    <property type="entry name" value="Dimethylsulfoxide Reductase, domain 2"/>
    <property type="match status" value="1"/>
</dbReference>
<dbReference type="FunFam" id="3.10.20.740:FF:000001">
    <property type="entry name" value="NADH-quinone oxidoreductase subunit G"/>
    <property type="match status" value="1"/>
</dbReference>
<protein>
    <recommendedName>
        <fullName evidence="11">NADH-quinone oxidoreductase</fullName>
        <ecNumber evidence="11">7.1.1.-</ecNumber>
    </recommendedName>
</protein>
<dbReference type="STRING" id="1475481.GCA_000953855_01930"/>
<evidence type="ECO:0000256" key="9">
    <source>
        <dbReference type="ARBA" id="ARBA00026021"/>
    </source>
</evidence>
<evidence type="ECO:0000259" key="13">
    <source>
        <dbReference type="PROSITE" id="PS51669"/>
    </source>
</evidence>
<keyword evidence="4 11" id="KW-0479">Metal-binding</keyword>
<dbReference type="InterPro" id="IPR000283">
    <property type="entry name" value="NADH_UbQ_OxRdtase_75kDa_su_CS"/>
</dbReference>
<dbReference type="GO" id="GO:0046872">
    <property type="term" value="F:metal ion binding"/>
    <property type="evidence" value="ECO:0007669"/>
    <property type="project" value="UniProtKB-UniRule"/>
</dbReference>